<proteinExistence type="predicted"/>
<dbReference type="InterPro" id="IPR001680">
    <property type="entry name" value="WD40_rpt"/>
</dbReference>
<keyword evidence="4" id="KW-1185">Reference proteome</keyword>
<dbReference type="Gene3D" id="2.130.10.10">
    <property type="entry name" value="YVTN repeat-like/Quinoprotein amine dehydrogenase"/>
    <property type="match status" value="2"/>
</dbReference>
<dbReference type="InterPro" id="IPR024977">
    <property type="entry name" value="Apc4-like_WD40_dom"/>
</dbReference>
<evidence type="ECO:0000256" key="2">
    <source>
        <dbReference type="SAM" id="MobiDB-lite"/>
    </source>
</evidence>
<dbReference type="CDD" id="cd00200">
    <property type="entry name" value="WD40"/>
    <property type="match status" value="1"/>
</dbReference>
<feature type="repeat" description="WD" evidence="1">
    <location>
        <begin position="280"/>
        <end position="314"/>
    </location>
</feature>
<dbReference type="SMART" id="SM00320">
    <property type="entry name" value="WD40"/>
    <property type="match status" value="6"/>
</dbReference>
<keyword evidence="1" id="KW-0853">WD repeat</keyword>
<dbReference type="PROSITE" id="PS50294">
    <property type="entry name" value="WD_REPEATS_REGION"/>
    <property type="match status" value="1"/>
</dbReference>
<dbReference type="PROSITE" id="PS50082">
    <property type="entry name" value="WD_REPEATS_2"/>
    <property type="match status" value="5"/>
</dbReference>
<feature type="repeat" description="WD" evidence="1">
    <location>
        <begin position="238"/>
        <end position="279"/>
    </location>
</feature>
<evidence type="ECO:0000259" key="3">
    <source>
        <dbReference type="Pfam" id="PF12894"/>
    </source>
</evidence>
<dbReference type="InterPro" id="IPR040067">
    <property type="entry name" value="WDR47"/>
</dbReference>
<evidence type="ECO:0000313" key="5">
    <source>
        <dbReference type="WBParaSite" id="ACRNAN_scaffold542.g17837.t1"/>
    </source>
</evidence>
<dbReference type="Proteomes" id="UP000887540">
    <property type="component" value="Unplaced"/>
</dbReference>
<dbReference type="AlphaFoldDB" id="A0A914E3R9"/>
<name>A0A914E3R9_9BILA</name>
<feature type="region of interest" description="Disordered" evidence="2">
    <location>
        <begin position="1"/>
        <end position="27"/>
    </location>
</feature>
<dbReference type="PANTHER" id="PTHR19863">
    <property type="entry name" value="NEMITIN (NEURONAL ENRICHED MAP INTERACTING PROTEIN) HOMOLOG"/>
    <property type="match status" value="1"/>
</dbReference>
<dbReference type="SUPFAM" id="SSF50978">
    <property type="entry name" value="WD40 repeat-like"/>
    <property type="match status" value="1"/>
</dbReference>
<dbReference type="InterPro" id="IPR036322">
    <property type="entry name" value="WD40_repeat_dom_sf"/>
</dbReference>
<dbReference type="InterPro" id="IPR015943">
    <property type="entry name" value="WD40/YVTN_repeat-like_dom_sf"/>
</dbReference>
<organism evidence="4 5">
    <name type="scientific">Acrobeloides nanus</name>
    <dbReference type="NCBI Taxonomy" id="290746"/>
    <lineage>
        <taxon>Eukaryota</taxon>
        <taxon>Metazoa</taxon>
        <taxon>Ecdysozoa</taxon>
        <taxon>Nematoda</taxon>
        <taxon>Chromadorea</taxon>
        <taxon>Rhabditida</taxon>
        <taxon>Tylenchina</taxon>
        <taxon>Cephalobomorpha</taxon>
        <taxon>Cephaloboidea</taxon>
        <taxon>Cephalobidae</taxon>
        <taxon>Acrobeloides</taxon>
    </lineage>
</organism>
<evidence type="ECO:0000256" key="1">
    <source>
        <dbReference type="PROSITE-ProRule" id="PRU00221"/>
    </source>
</evidence>
<protein>
    <submittedName>
        <fullName evidence="5">Anaphase-promoting complex subunit 4-like WD40 domain-containing protein</fullName>
    </submittedName>
</protein>
<feature type="repeat" description="WD" evidence="1">
    <location>
        <begin position="211"/>
        <end position="233"/>
    </location>
</feature>
<sequence length="366" mass="40449">MAMRPQSMMGQHMMQPPSHHMGSMPGSNVSASGLPVQFIPLCRYEDSQAIRAVAFHPSGRHFVIGTNSKQMLLCKYPDIRKINLSQRSIPFNPEILLTRPKQHRGSVYCCGFNPTGELLATGSNDKTIRLMAFHADECKIGAEMELTMHDGTVRELIFMEDSINRSKAMVSGGAGNCHICLTDCTTGQTFKDFTGHTAPILGLYTWGGCSFASCSADKSIRFWDLRAANAVNVILPNAKTSNSPVTSVCVDPHGKLLISGHEDASVMLYDINGGRVVQIFRPHGDEVRTVRFSNAAYYLLSGSYDKRVVITDMRGDLTLPLMYLPVAEHNDKIIQCRWHPHDFTFLSTSADRTAVLWSLPLSHANS</sequence>
<reference evidence="5" key="1">
    <citation type="submission" date="2022-11" db="UniProtKB">
        <authorList>
            <consortium name="WormBaseParasite"/>
        </authorList>
    </citation>
    <scope>IDENTIFICATION</scope>
</reference>
<accession>A0A914E3R9</accession>
<dbReference type="Pfam" id="PF00400">
    <property type="entry name" value="WD40"/>
    <property type="match status" value="3"/>
</dbReference>
<feature type="repeat" description="WD" evidence="1">
    <location>
        <begin position="326"/>
        <end position="359"/>
    </location>
</feature>
<evidence type="ECO:0000313" key="4">
    <source>
        <dbReference type="Proteomes" id="UP000887540"/>
    </source>
</evidence>
<dbReference type="PANTHER" id="PTHR19863:SF5">
    <property type="entry name" value="WD REPEAT-CONTAINING PROTEIN 47"/>
    <property type="match status" value="1"/>
</dbReference>
<dbReference type="WBParaSite" id="ACRNAN_scaffold542.g17837.t1">
    <property type="protein sequence ID" value="ACRNAN_scaffold542.g17837.t1"/>
    <property type="gene ID" value="ACRNAN_scaffold542.g17837"/>
</dbReference>
<feature type="domain" description="Anaphase-promoting complex subunit 4-like WD40" evidence="3">
    <location>
        <begin position="237"/>
        <end position="293"/>
    </location>
</feature>
<feature type="repeat" description="WD" evidence="1">
    <location>
        <begin position="100"/>
        <end position="130"/>
    </location>
</feature>
<dbReference type="Pfam" id="PF12894">
    <property type="entry name" value="ANAPC4_WD40"/>
    <property type="match status" value="1"/>
</dbReference>